<accession>A0A0J8GWY8</accession>
<dbReference type="RefSeq" id="WP_048691171.1">
    <property type="nucleotide sequence ID" value="NZ_KQ130486.1"/>
</dbReference>
<keyword evidence="2" id="KW-1185">Reference proteome</keyword>
<dbReference type="Gene3D" id="3.10.450.50">
    <property type="match status" value="1"/>
</dbReference>
<protein>
    <submittedName>
        <fullName evidence="1">SecC motif-containing protein</fullName>
    </submittedName>
</protein>
<dbReference type="SUPFAM" id="SSF103642">
    <property type="entry name" value="Sec-C motif"/>
    <property type="match status" value="1"/>
</dbReference>
<evidence type="ECO:0000313" key="1">
    <source>
        <dbReference type="EMBL" id="KMT65789.1"/>
    </source>
</evidence>
<name>A0A0J8GWY8_9ALTE</name>
<gene>
    <name evidence="1" type="ORF">XM47_07245</name>
</gene>
<reference evidence="1 2" key="1">
    <citation type="submission" date="2015-04" db="EMBL/GenBank/DDBJ databases">
        <title>Draft Genome Sequence of the Novel Agar-Digesting Marine Bacterium Q1.</title>
        <authorList>
            <person name="Li Y."/>
            <person name="Li D."/>
            <person name="Chen G."/>
            <person name="Du Z."/>
        </authorList>
    </citation>
    <scope>NUCLEOTIDE SEQUENCE [LARGE SCALE GENOMIC DNA]</scope>
    <source>
        <strain evidence="1 2">Q1</strain>
    </source>
</reference>
<organism evidence="1 2">
    <name type="scientific">Catenovulum maritimum</name>
    <dbReference type="NCBI Taxonomy" id="1513271"/>
    <lineage>
        <taxon>Bacteria</taxon>
        <taxon>Pseudomonadati</taxon>
        <taxon>Pseudomonadota</taxon>
        <taxon>Gammaproteobacteria</taxon>
        <taxon>Alteromonadales</taxon>
        <taxon>Alteromonadaceae</taxon>
        <taxon>Catenovulum</taxon>
    </lineage>
</organism>
<dbReference type="Pfam" id="PF02810">
    <property type="entry name" value="SEC-C"/>
    <property type="match status" value="1"/>
</dbReference>
<evidence type="ECO:0000313" key="2">
    <source>
        <dbReference type="Proteomes" id="UP000037600"/>
    </source>
</evidence>
<dbReference type="Proteomes" id="UP000037600">
    <property type="component" value="Unassembled WGS sequence"/>
</dbReference>
<sequence length="316" mass="35011">MKLEQILDALVDVHDTKLPIEGLEAAKQNWSSFYPELIKIMDAFIADPAKVNEEQRSILFYGTLLLAELKYTPALDKVMELFACQDTLLTPIEAVFGDALTEILPTLFYILADGNPEVLSGYILDSHPAMYAKGSAIDAVFAQYESGIISTEMLTDYVSLWRASFLASPGITNSFLLTVLAMSCIDYGLDGFKNDFVALCNKDVFDEEMASLDEIRAWNNTDSVKRIASGLVQADFNLVETFEFLGMTGGGQDSEEIDVQQEMTKLLAETDLFKSTLYDENYILENSVPVASLTKVGRNDPCPCGSGKKYKKCCLH</sequence>
<proteinExistence type="predicted"/>
<dbReference type="Pfam" id="PF06685">
    <property type="entry name" value="DUF1186"/>
    <property type="match status" value="1"/>
</dbReference>
<dbReference type="OrthoDB" id="1551443at2"/>
<dbReference type="InterPro" id="IPR004027">
    <property type="entry name" value="SEC_C_motif"/>
</dbReference>
<dbReference type="EMBL" id="LAZL01000009">
    <property type="protein sequence ID" value="KMT65789.1"/>
    <property type="molecule type" value="Genomic_DNA"/>
</dbReference>
<dbReference type="STRING" id="1513271.XM47_07245"/>
<dbReference type="InterPro" id="IPR010602">
    <property type="entry name" value="DUF1186"/>
</dbReference>
<dbReference type="AlphaFoldDB" id="A0A0J8GWY8"/>
<comment type="caution">
    <text evidence="1">The sequence shown here is derived from an EMBL/GenBank/DDBJ whole genome shotgun (WGS) entry which is preliminary data.</text>
</comment>